<evidence type="ECO:0000256" key="1">
    <source>
        <dbReference type="SAM" id="MobiDB-lite"/>
    </source>
</evidence>
<proteinExistence type="predicted"/>
<evidence type="ECO:0000256" key="2">
    <source>
        <dbReference type="SAM" id="SignalP"/>
    </source>
</evidence>
<feature type="region of interest" description="Disordered" evidence="1">
    <location>
        <begin position="260"/>
        <end position="320"/>
    </location>
</feature>
<feature type="compositionally biased region" description="Low complexity" evidence="1">
    <location>
        <begin position="260"/>
        <end position="279"/>
    </location>
</feature>
<protein>
    <submittedName>
        <fullName evidence="3">Uncharacterized protein</fullName>
    </submittedName>
</protein>
<dbReference type="Proteomes" id="UP000693970">
    <property type="component" value="Unassembled WGS sequence"/>
</dbReference>
<feature type="chain" id="PRO_5039948051" evidence="2">
    <location>
        <begin position="32"/>
        <end position="349"/>
    </location>
</feature>
<feature type="compositionally biased region" description="Polar residues" evidence="1">
    <location>
        <begin position="298"/>
        <end position="313"/>
    </location>
</feature>
<accession>A0A9K3M088</accession>
<dbReference type="OrthoDB" id="196778at2759"/>
<comment type="caution">
    <text evidence="3">The sequence shown here is derived from an EMBL/GenBank/DDBJ whole genome shotgun (WGS) entry which is preliminary data.</text>
</comment>
<evidence type="ECO:0000313" key="3">
    <source>
        <dbReference type="EMBL" id="KAG7371674.1"/>
    </source>
</evidence>
<sequence length="349" mass="37239">MISSLHVSMVWSRRVSAVFLFLLIIGTFVESNVTDTVTVGDVICIEGYVMDRYCIDNVRLLDNPREETLKRPDLHTVHCLVDVGICRNSFFEILTPPPPGSDTYGVGWRLKEDDPDEAGISSKDKIIQLARKVGDPENWCSTCEDGGMEQEGFRATIRARVEALATAGAPPIVSVMEAHSSSIVNPNTLESTLVAQSPCQHFFGIPEFPEMTSTPTSQPSLTLPATTITPTLVAISSPIPSPTVTTVPTPERTVAALSSDFPSDMPSDMPSEFPSSSPSLVQLALSTEKEEAGRTSLEPISSASLGTGVSTTPESDEFPADNSAASVLTSSSYLAKVTTAAAVVLALVF</sequence>
<gene>
    <name evidence="3" type="ORF">IV203_017815</name>
</gene>
<dbReference type="AlphaFoldDB" id="A0A9K3M088"/>
<reference evidence="3" key="2">
    <citation type="submission" date="2021-04" db="EMBL/GenBank/DDBJ databases">
        <authorList>
            <person name="Podell S."/>
        </authorList>
    </citation>
    <scope>NUCLEOTIDE SEQUENCE</scope>
    <source>
        <strain evidence="3">Hildebrandi</strain>
    </source>
</reference>
<organism evidence="3 4">
    <name type="scientific">Nitzschia inconspicua</name>
    <dbReference type="NCBI Taxonomy" id="303405"/>
    <lineage>
        <taxon>Eukaryota</taxon>
        <taxon>Sar</taxon>
        <taxon>Stramenopiles</taxon>
        <taxon>Ochrophyta</taxon>
        <taxon>Bacillariophyta</taxon>
        <taxon>Bacillariophyceae</taxon>
        <taxon>Bacillariophycidae</taxon>
        <taxon>Bacillariales</taxon>
        <taxon>Bacillariaceae</taxon>
        <taxon>Nitzschia</taxon>
    </lineage>
</organism>
<reference evidence="3" key="1">
    <citation type="journal article" date="2021" name="Sci. Rep.">
        <title>Diploid genomic architecture of Nitzschia inconspicua, an elite biomass production diatom.</title>
        <authorList>
            <person name="Oliver A."/>
            <person name="Podell S."/>
            <person name="Pinowska A."/>
            <person name="Traller J.C."/>
            <person name="Smith S.R."/>
            <person name="McClure R."/>
            <person name="Beliaev A."/>
            <person name="Bohutskyi P."/>
            <person name="Hill E.A."/>
            <person name="Rabines A."/>
            <person name="Zheng H."/>
            <person name="Allen L.Z."/>
            <person name="Kuo A."/>
            <person name="Grigoriev I.V."/>
            <person name="Allen A.E."/>
            <person name="Hazlebeck D."/>
            <person name="Allen E.E."/>
        </authorList>
    </citation>
    <scope>NUCLEOTIDE SEQUENCE</scope>
    <source>
        <strain evidence="3">Hildebrandi</strain>
    </source>
</reference>
<evidence type="ECO:0000313" key="4">
    <source>
        <dbReference type="Proteomes" id="UP000693970"/>
    </source>
</evidence>
<keyword evidence="4" id="KW-1185">Reference proteome</keyword>
<dbReference type="EMBL" id="JAGRRH010000003">
    <property type="protein sequence ID" value="KAG7371674.1"/>
    <property type="molecule type" value="Genomic_DNA"/>
</dbReference>
<keyword evidence="2" id="KW-0732">Signal</keyword>
<feature type="signal peptide" evidence="2">
    <location>
        <begin position="1"/>
        <end position="31"/>
    </location>
</feature>
<name>A0A9K3M088_9STRA</name>